<proteinExistence type="predicted"/>
<keyword evidence="1" id="KW-1133">Transmembrane helix</keyword>
<feature type="transmembrane region" description="Helical" evidence="1">
    <location>
        <begin position="6"/>
        <end position="26"/>
    </location>
</feature>
<dbReference type="AlphaFoldDB" id="A0A136PKU1"/>
<keyword evidence="3" id="KW-1185">Reference proteome</keyword>
<dbReference type="EMBL" id="LRQV01000135">
    <property type="protein sequence ID" value="KXK59042.1"/>
    <property type="molecule type" value="Genomic_DNA"/>
</dbReference>
<dbReference type="OrthoDB" id="4569917at2"/>
<accession>A0A136PKU1</accession>
<organism evidence="2 3">
    <name type="scientific">Micromonospora rosaria</name>
    <dbReference type="NCBI Taxonomy" id="47874"/>
    <lineage>
        <taxon>Bacteria</taxon>
        <taxon>Bacillati</taxon>
        <taxon>Actinomycetota</taxon>
        <taxon>Actinomycetes</taxon>
        <taxon>Micromonosporales</taxon>
        <taxon>Micromonosporaceae</taxon>
        <taxon>Micromonospora</taxon>
    </lineage>
</organism>
<evidence type="ECO:0000256" key="1">
    <source>
        <dbReference type="SAM" id="Phobius"/>
    </source>
</evidence>
<gene>
    <name evidence="2" type="ORF">AWW66_26345</name>
</gene>
<reference evidence="2 3" key="1">
    <citation type="submission" date="2016-01" db="EMBL/GenBank/DDBJ databases">
        <title>Whole genome sequence and analysis of Micromonospora rosaria DSM 803, which can produce antibacterial substance rosamicin.</title>
        <authorList>
            <person name="Yang H."/>
            <person name="He X."/>
            <person name="Zhu D."/>
        </authorList>
    </citation>
    <scope>NUCLEOTIDE SEQUENCE [LARGE SCALE GENOMIC DNA]</scope>
    <source>
        <strain evidence="2 3">DSM 803</strain>
    </source>
</reference>
<protein>
    <recommendedName>
        <fullName evidence="4">DUF1440 domain-containing protein</fullName>
    </recommendedName>
</protein>
<feature type="transmembrane region" description="Helical" evidence="1">
    <location>
        <begin position="70"/>
        <end position="88"/>
    </location>
</feature>
<sequence>MSPAPVVDGAIAGAVGSVALNVVSYLDMVVRARPESSTPQESAGRLADVTGLDLGPPERAANRRAGLGPVLGYGLGITAGAVFALLATRRRTPLPVAVGLLGGGVMALSDGSMTALGVTDPRAWRRTDWVADLVPHLAYGLAAATTWRRLRSGGGGHHP</sequence>
<name>A0A136PKU1_9ACTN</name>
<evidence type="ECO:0000313" key="3">
    <source>
        <dbReference type="Proteomes" id="UP000070620"/>
    </source>
</evidence>
<keyword evidence="1" id="KW-0472">Membrane</keyword>
<dbReference type="Proteomes" id="UP000070620">
    <property type="component" value="Unassembled WGS sequence"/>
</dbReference>
<comment type="caution">
    <text evidence="2">The sequence shown here is derived from an EMBL/GenBank/DDBJ whole genome shotgun (WGS) entry which is preliminary data.</text>
</comment>
<keyword evidence="1" id="KW-0812">Transmembrane</keyword>
<feature type="transmembrane region" description="Helical" evidence="1">
    <location>
        <begin position="94"/>
        <end position="116"/>
    </location>
</feature>
<evidence type="ECO:0008006" key="4">
    <source>
        <dbReference type="Google" id="ProtNLM"/>
    </source>
</evidence>
<evidence type="ECO:0000313" key="2">
    <source>
        <dbReference type="EMBL" id="KXK59042.1"/>
    </source>
</evidence>
<dbReference type="RefSeq" id="WP_067371597.1">
    <property type="nucleotide sequence ID" value="NZ_JBIUBN010000002.1"/>
</dbReference>